<evidence type="ECO:0000256" key="5">
    <source>
        <dbReference type="ARBA" id="ARBA00022989"/>
    </source>
</evidence>
<feature type="transmembrane region" description="Helical" evidence="8">
    <location>
        <begin position="86"/>
        <end position="105"/>
    </location>
</feature>
<feature type="transmembrane region" description="Helical" evidence="8">
    <location>
        <begin position="339"/>
        <end position="358"/>
    </location>
</feature>
<keyword evidence="4 8" id="KW-0812">Transmembrane</keyword>
<protein>
    <submittedName>
        <fullName evidence="10">MFS transporter</fullName>
    </submittedName>
</protein>
<name>A0ABT7YZX8_9ACTN</name>
<evidence type="ECO:0000256" key="4">
    <source>
        <dbReference type="ARBA" id="ARBA00022692"/>
    </source>
</evidence>
<keyword evidence="11" id="KW-1185">Reference proteome</keyword>
<dbReference type="SUPFAM" id="SSF103473">
    <property type="entry name" value="MFS general substrate transporter"/>
    <property type="match status" value="1"/>
</dbReference>
<feature type="transmembrane region" description="Helical" evidence="8">
    <location>
        <begin position="410"/>
        <end position="428"/>
    </location>
</feature>
<evidence type="ECO:0000256" key="2">
    <source>
        <dbReference type="ARBA" id="ARBA00022448"/>
    </source>
</evidence>
<comment type="subcellular location">
    <subcellularLocation>
        <location evidence="1">Cell membrane</location>
        <topology evidence="1">Multi-pass membrane protein</topology>
    </subcellularLocation>
</comment>
<dbReference type="Gene3D" id="1.20.1720.10">
    <property type="entry name" value="Multidrug resistance protein D"/>
    <property type="match status" value="1"/>
</dbReference>
<evidence type="ECO:0000259" key="9">
    <source>
        <dbReference type="PROSITE" id="PS50850"/>
    </source>
</evidence>
<dbReference type="Gene3D" id="1.20.1250.20">
    <property type="entry name" value="MFS general substrate transporter like domains"/>
    <property type="match status" value="1"/>
</dbReference>
<accession>A0ABT7YZX8</accession>
<dbReference type="Pfam" id="PF07690">
    <property type="entry name" value="MFS_1"/>
    <property type="match status" value="1"/>
</dbReference>
<feature type="domain" description="Major facilitator superfamily (MFS) profile" evidence="9">
    <location>
        <begin position="20"/>
        <end position="509"/>
    </location>
</feature>
<keyword evidence="5 8" id="KW-1133">Transmembrane helix</keyword>
<dbReference type="PROSITE" id="PS50850">
    <property type="entry name" value="MFS"/>
    <property type="match status" value="1"/>
</dbReference>
<feature type="transmembrane region" description="Helical" evidence="8">
    <location>
        <begin position="311"/>
        <end position="332"/>
    </location>
</feature>
<feature type="transmembrane region" description="Helical" evidence="8">
    <location>
        <begin position="18"/>
        <end position="42"/>
    </location>
</feature>
<evidence type="ECO:0000313" key="11">
    <source>
        <dbReference type="Proteomes" id="UP001174050"/>
    </source>
</evidence>
<sequence>MTVTAAVTSPTQTGARPWWALAVLALPTLLVALDANVLLLALPKLTADLGASNVQQLWITDAYGFMVAGLVITMGTLGDRIGRRRLLMIGMAVFALASLACAWATDPIMLIVARAVQGMAGATLMPSTLALISNIFRDDRQRGKAISIWATCTFTGAALGPVLGGLLLVPFWWGAVFLLAIPVAAVVLIAGPVLLPEFRPEKARRLDITSVVLSLLGILPVVFAVKVLSLGNGSALSAGVALIVGLVFGTLFVRRQLRVDDPLLDLRLFANSSFTLILSALALAGMVLAGTALTVTQLLQTVLGYSPLASAVWFMPMGLFMAVGTMSTPALTRVITPRTAIIGGMFLSAIGAAVLILVDDGHGAWASVLGAAVVGLGAGPLFALGTGLVVDSVPPERAGSAASMAETANYLGGALGLAVLGTVSSAVYSHRVSDALPTGLGGAATERAQETVAGAAAEASHLGSDASAALLQAAHSAFLNGLNVVAVISTAVFVLLAVLAGVHFQRAGRPAATEPVSSD</sequence>
<feature type="transmembrane region" description="Helical" evidence="8">
    <location>
        <begin position="62"/>
        <end position="79"/>
    </location>
</feature>
<evidence type="ECO:0000256" key="6">
    <source>
        <dbReference type="ARBA" id="ARBA00023136"/>
    </source>
</evidence>
<keyword evidence="6 8" id="KW-0472">Membrane</keyword>
<evidence type="ECO:0000256" key="8">
    <source>
        <dbReference type="SAM" id="Phobius"/>
    </source>
</evidence>
<feature type="transmembrane region" description="Helical" evidence="8">
    <location>
        <begin position="208"/>
        <end position="228"/>
    </location>
</feature>
<dbReference type="Proteomes" id="UP001174050">
    <property type="component" value="Unassembled WGS sequence"/>
</dbReference>
<dbReference type="InterPro" id="IPR011701">
    <property type="entry name" value="MFS"/>
</dbReference>
<organism evidence="10 11">
    <name type="scientific">Streptomyces ficellus</name>
    <dbReference type="NCBI Taxonomy" id="1977088"/>
    <lineage>
        <taxon>Bacteria</taxon>
        <taxon>Bacillati</taxon>
        <taxon>Actinomycetota</taxon>
        <taxon>Actinomycetes</taxon>
        <taxon>Kitasatosporales</taxon>
        <taxon>Streptomycetaceae</taxon>
        <taxon>Streptomyces</taxon>
    </lineage>
</organism>
<feature type="transmembrane region" description="Helical" evidence="8">
    <location>
        <begin position="274"/>
        <end position="299"/>
    </location>
</feature>
<dbReference type="InterPro" id="IPR020846">
    <property type="entry name" value="MFS_dom"/>
</dbReference>
<dbReference type="CDD" id="cd17321">
    <property type="entry name" value="MFS_MMR_MDR_like"/>
    <property type="match status" value="1"/>
</dbReference>
<dbReference type="PANTHER" id="PTHR42718:SF47">
    <property type="entry name" value="METHYL VIOLOGEN RESISTANCE PROTEIN SMVA"/>
    <property type="match status" value="1"/>
</dbReference>
<dbReference type="InterPro" id="IPR036259">
    <property type="entry name" value="MFS_trans_sf"/>
</dbReference>
<keyword evidence="2" id="KW-0813">Transport</keyword>
<feature type="transmembrane region" description="Helical" evidence="8">
    <location>
        <begin position="481"/>
        <end position="502"/>
    </location>
</feature>
<gene>
    <name evidence="10" type="ORF">QWM81_01760</name>
</gene>
<evidence type="ECO:0000256" key="3">
    <source>
        <dbReference type="ARBA" id="ARBA00022475"/>
    </source>
</evidence>
<feature type="transmembrane region" description="Helical" evidence="8">
    <location>
        <begin position="111"/>
        <end position="136"/>
    </location>
</feature>
<feature type="transmembrane region" description="Helical" evidence="8">
    <location>
        <begin position="364"/>
        <end position="390"/>
    </location>
</feature>
<proteinExistence type="predicted"/>
<dbReference type="PANTHER" id="PTHR42718">
    <property type="entry name" value="MAJOR FACILITATOR SUPERFAMILY MULTIDRUG TRANSPORTER MFSC"/>
    <property type="match status" value="1"/>
</dbReference>
<feature type="transmembrane region" description="Helical" evidence="8">
    <location>
        <begin position="148"/>
        <end position="169"/>
    </location>
</feature>
<comment type="caution">
    <text evidence="10">The sequence shown here is derived from an EMBL/GenBank/DDBJ whole genome shotgun (WGS) entry which is preliminary data.</text>
</comment>
<keyword evidence="7" id="KW-0046">Antibiotic resistance</keyword>
<feature type="transmembrane region" description="Helical" evidence="8">
    <location>
        <begin position="234"/>
        <end position="253"/>
    </location>
</feature>
<evidence type="ECO:0000256" key="1">
    <source>
        <dbReference type="ARBA" id="ARBA00004651"/>
    </source>
</evidence>
<dbReference type="EMBL" id="JAUEPL010000002">
    <property type="protein sequence ID" value="MDN3292788.1"/>
    <property type="molecule type" value="Genomic_DNA"/>
</dbReference>
<evidence type="ECO:0000313" key="10">
    <source>
        <dbReference type="EMBL" id="MDN3292788.1"/>
    </source>
</evidence>
<feature type="transmembrane region" description="Helical" evidence="8">
    <location>
        <begin position="175"/>
        <end position="196"/>
    </location>
</feature>
<dbReference type="RefSeq" id="WP_290109592.1">
    <property type="nucleotide sequence ID" value="NZ_JAUEPL010000002.1"/>
</dbReference>
<evidence type="ECO:0000256" key="7">
    <source>
        <dbReference type="ARBA" id="ARBA00023251"/>
    </source>
</evidence>
<reference evidence="10" key="1">
    <citation type="submission" date="2023-06" db="EMBL/GenBank/DDBJ databases">
        <title>WGS-Sequencing of Streptomyces ficellus isolate 21 collected from sand in Gara Djebilet Iron Mine in Algeria.</title>
        <authorList>
            <person name="Zegers G.P."/>
            <person name="Gomez A."/>
            <person name="Gueddou A."/>
            <person name="Zahara A.F."/>
            <person name="Worth M."/>
            <person name="Sevigny J.L."/>
            <person name="Tisa L."/>
        </authorList>
    </citation>
    <scope>NUCLEOTIDE SEQUENCE</scope>
    <source>
        <strain evidence="10">AS11</strain>
    </source>
</reference>
<keyword evidence="3" id="KW-1003">Cell membrane</keyword>